<name>A0ABV2CVD8_9RHOO</name>
<dbReference type="EMBL" id="JBEWLZ010000015">
    <property type="protein sequence ID" value="MET1491738.1"/>
    <property type="molecule type" value="Genomic_DNA"/>
</dbReference>
<organism evidence="2 3">
    <name type="scientific">Uliginosibacterium paludis</name>
    <dbReference type="NCBI Taxonomy" id="1615952"/>
    <lineage>
        <taxon>Bacteria</taxon>
        <taxon>Pseudomonadati</taxon>
        <taxon>Pseudomonadota</taxon>
        <taxon>Betaproteobacteria</taxon>
        <taxon>Rhodocyclales</taxon>
        <taxon>Zoogloeaceae</taxon>
        <taxon>Uliginosibacterium</taxon>
    </lineage>
</organism>
<comment type="caution">
    <text evidence="2">The sequence shown here is derived from an EMBL/GenBank/DDBJ whole genome shotgun (WGS) entry which is preliminary data.</text>
</comment>
<dbReference type="CDD" id="cd07262">
    <property type="entry name" value="VOC_like"/>
    <property type="match status" value="1"/>
</dbReference>
<evidence type="ECO:0000313" key="2">
    <source>
        <dbReference type="EMBL" id="MET1491738.1"/>
    </source>
</evidence>
<dbReference type="Pfam" id="PF00903">
    <property type="entry name" value="Glyoxalase"/>
    <property type="match status" value="1"/>
</dbReference>
<sequence length="140" mass="15377">MFSHVFVGVAKFEQALRFYRALMACLAVPERFCEPDRPWAGWQTPESVRPLFIIGKPWNGEPHAPGNGQMVAFAAANRAMVNAAWEAALAHGGRPEGAPGLRPEYHPHYYGAYFRDPEGNKLCVVCHAPTDDAAPACRLG</sequence>
<dbReference type="InterPro" id="IPR029068">
    <property type="entry name" value="Glyas_Bleomycin-R_OHBP_Dase"/>
</dbReference>
<gene>
    <name evidence="2" type="ORF">ABVT11_18005</name>
</gene>
<dbReference type="InterPro" id="IPR004360">
    <property type="entry name" value="Glyas_Fos-R_dOase_dom"/>
</dbReference>
<evidence type="ECO:0000259" key="1">
    <source>
        <dbReference type="PROSITE" id="PS51819"/>
    </source>
</evidence>
<dbReference type="RefSeq" id="WP_345929798.1">
    <property type="nucleotide sequence ID" value="NZ_JBDIVF010000012.1"/>
</dbReference>
<proteinExistence type="predicted"/>
<dbReference type="PANTHER" id="PTHR35006">
    <property type="entry name" value="GLYOXALASE FAMILY PROTEIN (AFU_ORTHOLOGUE AFUA_5G14830)"/>
    <property type="match status" value="1"/>
</dbReference>
<evidence type="ECO:0000313" key="3">
    <source>
        <dbReference type="Proteomes" id="UP001548590"/>
    </source>
</evidence>
<dbReference type="InterPro" id="IPR037523">
    <property type="entry name" value="VOC_core"/>
</dbReference>
<dbReference type="Gene3D" id="3.10.180.10">
    <property type="entry name" value="2,3-Dihydroxybiphenyl 1,2-Dioxygenase, domain 1"/>
    <property type="match status" value="1"/>
</dbReference>
<accession>A0ABV2CVD8</accession>
<dbReference type="Proteomes" id="UP001548590">
    <property type="component" value="Unassembled WGS sequence"/>
</dbReference>
<feature type="domain" description="VOC" evidence="1">
    <location>
        <begin position="1"/>
        <end position="127"/>
    </location>
</feature>
<protein>
    <submittedName>
        <fullName evidence="2">VOC family protein</fullName>
    </submittedName>
</protein>
<reference evidence="2 3" key="1">
    <citation type="submission" date="2024-07" db="EMBL/GenBank/DDBJ databases">
        <title>Uliginosibacterium paludis KCTC:42655.</title>
        <authorList>
            <person name="Kim M.K."/>
        </authorList>
    </citation>
    <scope>NUCLEOTIDE SEQUENCE [LARGE SCALE GENOMIC DNA]</scope>
    <source>
        <strain evidence="2 3">KCTC 42655</strain>
    </source>
</reference>
<dbReference type="PANTHER" id="PTHR35006:SF1">
    <property type="entry name" value="BLL2941 PROTEIN"/>
    <property type="match status" value="1"/>
</dbReference>
<dbReference type="PROSITE" id="PS51819">
    <property type="entry name" value="VOC"/>
    <property type="match status" value="1"/>
</dbReference>
<dbReference type="SUPFAM" id="SSF54593">
    <property type="entry name" value="Glyoxalase/Bleomycin resistance protein/Dihydroxybiphenyl dioxygenase"/>
    <property type="match status" value="1"/>
</dbReference>
<keyword evidence="3" id="KW-1185">Reference proteome</keyword>